<evidence type="ECO:0000313" key="2">
    <source>
        <dbReference type="EMBL" id="KAK8984967.1"/>
    </source>
</evidence>
<keyword evidence="3" id="KW-1185">Reference proteome</keyword>
<dbReference type="Proteomes" id="UP001396334">
    <property type="component" value="Unassembled WGS sequence"/>
</dbReference>
<reference evidence="2 3" key="1">
    <citation type="journal article" date="2024" name="G3 (Bethesda)">
        <title>Genome assembly of Hibiscus sabdariffa L. provides insights into metabolisms of medicinal natural products.</title>
        <authorList>
            <person name="Kim T."/>
        </authorList>
    </citation>
    <scope>NUCLEOTIDE SEQUENCE [LARGE SCALE GENOMIC DNA]</scope>
    <source>
        <strain evidence="2">TK-2024</strain>
        <tissue evidence="2">Old leaves</tissue>
    </source>
</reference>
<name>A0ABR2P954_9ROSI</name>
<keyword evidence="1" id="KW-0472">Membrane</keyword>
<gene>
    <name evidence="2" type="ORF">V6N11_073117</name>
</gene>
<keyword evidence="1" id="KW-1133">Transmembrane helix</keyword>
<dbReference type="EMBL" id="JBBPBN010000073">
    <property type="protein sequence ID" value="KAK8984967.1"/>
    <property type="molecule type" value="Genomic_DNA"/>
</dbReference>
<sequence>MGCTFFRGSALEATFSPSSTFLMLQSLTWLWLLLYQTVTGSIEHLWALAFRKQVRKELKIVYPSFRVPARQVSVSLLNAAFPLLYDKLKKAFLYLYYSIPPNENDFLSLAHGGERVAAQAALFTQFLDLIGTLPSKESTLGPSSSGMNFPAQPLLRRGLKRGISFPLATTRVNAHFGIRSCWGSWIRTFA</sequence>
<protein>
    <submittedName>
        <fullName evidence="2">Uncharacterized protein</fullName>
    </submittedName>
</protein>
<organism evidence="2 3">
    <name type="scientific">Hibiscus sabdariffa</name>
    <name type="common">roselle</name>
    <dbReference type="NCBI Taxonomy" id="183260"/>
    <lineage>
        <taxon>Eukaryota</taxon>
        <taxon>Viridiplantae</taxon>
        <taxon>Streptophyta</taxon>
        <taxon>Embryophyta</taxon>
        <taxon>Tracheophyta</taxon>
        <taxon>Spermatophyta</taxon>
        <taxon>Magnoliopsida</taxon>
        <taxon>eudicotyledons</taxon>
        <taxon>Gunneridae</taxon>
        <taxon>Pentapetalae</taxon>
        <taxon>rosids</taxon>
        <taxon>malvids</taxon>
        <taxon>Malvales</taxon>
        <taxon>Malvaceae</taxon>
        <taxon>Malvoideae</taxon>
        <taxon>Hibiscus</taxon>
    </lineage>
</organism>
<comment type="caution">
    <text evidence="2">The sequence shown here is derived from an EMBL/GenBank/DDBJ whole genome shotgun (WGS) entry which is preliminary data.</text>
</comment>
<proteinExistence type="predicted"/>
<evidence type="ECO:0000256" key="1">
    <source>
        <dbReference type="SAM" id="Phobius"/>
    </source>
</evidence>
<evidence type="ECO:0000313" key="3">
    <source>
        <dbReference type="Proteomes" id="UP001396334"/>
    </source>
</evidence>
<feature type="transmembrane region" description="Helical" evidence="1">
    <location>
        <begin position="29"/>
        <end position="50"/>
    </location>
</feature>
<keyword evidence="1" id="KW-0812">Transmembrane</keyword>
<accession>A0ABR2P954</accession>